<evidence type="ECO:0000313" key="3">
    <source>
        <dbReference type="EMBL" id="KAJ7772440.1"/>
    </source>
</evidence>
<comment type="catalytic activity">
    <reaction evidence="1">
        <text>RNA(n) + a ribonucleoside 5'-triphosphate = RNA(n+1) + diphosphate</text>
        <dbReference type="Rhea" id="RHEA:21248"/>
        <dbReference type="Rhea" id="RHEA-COMP:14527"/>
        <dbReference type="Rhea" id="RHEA-COMP:17342"/>
        <dbReference type="ChEBI" id="CHEBI:33019"/>
        <dbReference type="ChEBI" id="CHEBI:61557"/>
        <dbReference type="ChEBI" id="CHEBI:140395"/>
        <dbReference type="EC" id="2.7.7.48"/>
    </reaction>
</comment>
<name>A0AAD7JVF2_9AGAR</name>
<dbReference type="GO" id="GO:0003968">
    <property type="term" value="F:RNA-directed RNA polymerase activity"/>
    <property type="evidence" value="ECO:0007669"/>
    <property type="project" value="UniProtKB-KW"/>
</dbReference>
<reference evidence="3" key="1">
    <citation type="submission" date="2023-03" db="EMBL/GenBank/DDBJ databases">
        <title>Massive genome expansion in bonnet fungi (Mycena s.s.) driven by repeated elements and novel gene families across ecological guilds.</title>
        <authorList>
            <consortium name="Lawrence Berkeley National Laboratory"/>
            <person name="Harder C.B."/>
            <person name="Miyauchi S."/>
            <person name="Viragh M."/>
            <person name="Kuo A."/>
            <person name="Thoen E."/>
            <person name="Andreopoulos B."/>
            <person name="Lu D."/>
            <person name="Skrede I."/>
            <person name="Drula E."/>
            <person name="Henrissat B."/>
            <person name="Morin E."/>
            <person name="Kohler A."/>
            <person name="Barry K."/>
            <person name="LaButti K."/>
            <person name="Morin E."/>
            <person name="Salamov A."/>
            <person name="Lipzen A."/>
            <person name="Mereny Z."/>
            <person name="Hegedus B."/>
            <person name="Baldrian P."/>
            <person name="Stursova M."/>
            <person name="Weitz H."/>
            <person name="Taylor A."/>
            <person name="Grigoriev I.V."/>
            <person name="Nagy L.G."/>
            <person name="Martin F."/>
            <person name="Kauserud H."/>
        </authorList>
    </citation>
    <scope>NUCLEOTIDE SEQUENCE</scope>
    <source>
        <strain evidence="3">CBHHK182m</strain>
    </source>
</reference>
<dbReference type="PANTHER" id="PTHR23079">
    <property type="entry name" value="RNA-DEPENDENT RNA POLYMERASE"/>
    <property type="match status" value="1"/>
</dbReference>
<dbReference type="PANTHER" id="PTHR23079:SF55">
    <property type="entry name" value="RNA-DIRECTED RNA POLYMERASE"/>
    <property type="match status" value="1"/>
</dbReference>
<proteinExistence type="inferred from homology"/>
<comment type="similarity">
    <text evidence="1">Belongs to the RdRP family.</text>
</comment>
<dbReference type="InterPro" id="IPR007855">
    <property type="entry name" value="RDRP"/>
</dbReference>
<dbReference type="Pfam" id="PF05183">
    <property type="entry name" value="RdRP"/>
    <property type="match status" value="1"/>
</dbReference>
<comment type="caution">
    <text evidence="3">The sequence shown here is derived from an EMBL/GenBank/DDBJ whole genome shotgun (WGS) entry which is preliminary data.</text>
</comment>
<keyword evidence="1" id="KW-0808">Transferase</keyword>
<evidence type="ECO:0000256" key="1">
    <source>
        <dbReference type="RuleBase" id="RU363098"/>
    </source>
</evidence>
<keyword evidence="1 3" id="KW-0696">RNA-directed RNA polymerase</keyword>
<dbReference type="EC" id="2.7.7.48" evidence="1"/>
<gene>
    <name evidence="3" type="ORF">B0H16DRAFT_1451516</name>
</gene>
<dbReference type="GO" id="GO:0031380">
    <property type="term" value="C:nuclear RNA-directed RNA polymerase complex"/>
    <property type="evidence" value="ECO:0007669"/>
    <property type="project" value="TreeGrafter"/>
</dbReference>
<organism evidence="3 4">
    <name type="scientific">Mycena metata</name>
    <dbReference type="NCBI Taxonomy" id="1033252"/>
    <lineage>
        <taxon>Eukaryota</taxon>
        <taxon>Fungi</taxon>
        <taxon>Dikarya</taxon>
        <taxon>Basidiomycota</taxon>
        <taxon>Agaricomycotina</taxon>
        <taxon>Agaricomycetes</taxon>
        <taxon>Agaricomycetidae</taxon>
        <taxon>Agaricales</taxon>
        <taxon>Marasmiineae</taxon>
        <taxon>Mycenaceae</taxon>
        <taxon>Mycena</taxon>
    </lineage>
</organism>
<dbReference type="GO" id="GO:0030422">
    <property type="term" value="P:siRNA processing"/>
    <property type="evidence" value="ECO:0007669"/>
    <property type="project" value="TreeGrafter"/>
</dbReference>
<accession>A0AAD7JVF2</accession>
<dbReference type="Proteomes" id="UP001215598">
    <property type="component" value="Unassembled WGS sequence"/>
</dbReference>
<feature type="domain" description="RDRP core" evidence="2">
    <location>
        <begin position="1"/>
        <end position="177"/>
    </location>
</feature>
<keyword evidence="1" id="KW-0694">RNA-binding</keyword>
<keyword evidence="1" id="KW-0548">Nucleotidyltransferase</keyword>
<evidence type="ECO:0000313" key="4">
    <source>
        <dbReference type="Proteomes" id="UP001215598"/>
    </source>
</evidence>
<keyword evidence="4" id="KW-1185">Reference proteome</keyword>
<protein>
    <recommendedName>
        <fullName evidence="1">RNA-dependent RNA polymerase</fullName>
        <ecNumber evidence="1">2.7.7.48</ecNumber>
    </recommendedName>
</protein>
<dbReference type="InterPro" id="IPR057596">
    <property type="entry name" value="RDRP_core"/>
</dbReference>
<dbReference type="GO" id="GO:0003723">
    <property type="term" value="F:RNA binding"/>
    <property type="evidence" value="ECO:0007669"/>
    <property type="project" value="UniProtKB-KW"/>
</dbReference>
<dbReference type="AlphaFoldDB" id="A0AAD7JVF2"/>
<sequence length="180" mass="20042">MVKYKGGPQILEVHDVSRPLKAGRLNKQFIVLLLTRGIPLTVFEELLQMQLDEIEKITIHREKAIESVKGELDAEASAIDFGQPLYEMLLAGHDMNEPYLATLLRRFQNTSREALRTKLHIPVKDKGLTILQASGYLFGVVDYRGVLEEGEVYINLPAKGGAQVGPVAVMKNPVHDPDGK</sequence>
<dbReference type="EMBL" id="JARKIB010000014">
    <property type="protein sequence ID" value="KAJ7772440.1"/>
    <property type="molecule type" value="Genomic_DNA"/>
</dbReference>
<evidence type="ECO:0000259" key="2">
    <source>
        <dbReference type="Pfam" id="PF05183"/>
    </source>
</evidence>